<feature type="region of interest" description="Disordered" evidence="1">
    <location>
        <begin position="13"/>
        <end position="42"/>
    </location>
</feature>
<sequence length="116" mass="12759">MTCPTCKRDLEYLEGSKPTQPGYSSPSSGGATPIISMEGSQSKYGSHCDSSYSYMPITMTGTTTIEEQIPSLTRMVEDMAKHMQRQEASLSHMVEKILDDEHRTQAAEANLKSLPP</sequence>
<organism evidence="2 3">
    <name type="scientific">Lithospermum erythrorhizon</name>
    <name type="common">Purple gromwell</name>
    <name type="synonym">Lithospermum officinale var. erythrorhizon</name>
    <dbReference type="NCBI Taxonomy" id="34254"/>
    <lineage>
        <taxon>Eukaryota</taxon>
        <taxon>Viridiplantae</taxon>
        <taxon>Streptophyta</taxon>
        <taxon>Embryophyta</taxon>
        <taxon>Tracheophyta</taxon>
        <taxon>Spermatophyta</taxon>
        <taxon>Magnoliopsida</taxon>
        <taxon>eudicotyledons</taxon>
        <taxon>Gunneridae</taxon>
        <taxon>Pentapetalae</taxon>
        <taxon>asterids</taxon>
        <taxon>lamiids</taxon>
        <taxon>Boraginales</taxon>
        <taxon>Boraginaceae</taxon>
        <taxon>Boraginoideae</taxon>
        <taxon>Lithospermeae</taxon>
        <taxon>Lithospermum</taxon>
    </lineage>
</organism>
<reference evidence="2 3" key="1">
    <citation type="submission" date="2024-01" db="EMBL/GenBank/DDBJ databases">
        <title>The complete chloroplast genome sequence of Lithospermum erythrorhizon: insights into the phylogenetic relationship among Boraginaceae species and the maternal lineages of purple gromwells.</title>
        <authorList>
            <person name="Okada T."/>
            <person name="Watanabe K."/>
        </authorList>
    </citation>
    <scope>NUCLEOTIDE SEQUENCE [LARGE SCALE GENOMIC DNA]</scope>
</reference>
<keyword evidence="3" id="KW-1185">Reference proteome</keyword>
<accession>A0AAV3P4A2</accession>
<evidence type="ECO:0000313" key="3">
    <source>
        <dbReference type="Proteomes" id="UP001454036"/>
    </source>
</evidence>
<comment type="caution">
    <text evidence="2">The sequence shown here is derived from an EMBL/GenBank/DDBJ whole genome shotgun (WGS) entry which is preliminary data.</text>
</comment>
<evidence type="ECO:0000313" key="2">
    <source>
        <dbReference type="EMBL" id="GAA0145886.1"/>
    </source>
</evidence>
<dbReference type="Proteomes" id="UP001454036">
    <property type="component" value="Unassembled WGS sequence"/>
</dbReference>
<dbReference type="AlphaFoldDB" id="A0AAV3P4A2"/>
<evidence type="ECO:0000256" key="1">
    <source>
        <dbReference type="SAM" id="MobiDB-lite"/>
    </source>
</evidence>
<gene>
    <name evidence="2" type="ORF">LIER_05966</name>
</gene>
<feature type="compositionally biased region" description="Polar residues" evidence="1">
    <location>
        <begin position="17"/>
        <end position="30"/>
    </location>
</feature>
<dbReference type="EMBL" id="BAABME010000844">
    <property type="protein sequence ID" value="GAA0145886.1"/>
    <property type="molecule type" value="Genomic_DNA"/>
</dbReference>
<name>A0AAV3P4A2_LITER</name>
<protein>
    <submittedName>
        <fullName evidence="2">Uncharacterized protein</fullName>
    </submittedName>
</protein>
<proteinExistence type="predicted"/>